<evidence type="ECO:0000313" key="2">
    <source>
        <dbReference type="EMBL" id="KAB2376062.1"/>
    </source>
</evidence>
<dbReference type="SUPFAM" id="SSF48264">
    <property type="entry name" value="Cytochrome P450"/>
    <property type="match status" value="1"/>
</dbReference>
<keyword evidence="3" id="KW-1185">Reference proteome</keyword>
<comment type="caution">
    <text evidence="2">The sequence shown here is derived from an EMBL/GenBank/DDBJ whole genome shotgun (WGS) entry which is preliminary data.</text>
</comment>
<comment type="similarity">
    <text evidence="1">Belongs to the cytochrome P450 family.</text>
</comment>
<dbReference type="InterPro" id="IPR001128">
    <property type="entry name" value="Cyt_P450"/>
</dbReference>
<evidence type="ECO:0000256" key="1">
    <source>
        <dbReference type="ARBA" id="ARBA00010617"/>
    </source>
</evidence>
<dbReference type="GO" id="GO:0020037">
    <property type="term" value="F:heme binding"/>
    <property type="evidence" value="ECO:0007669"/>
    <property type="project" value="InterPro"/>
</dbReference>
<dbReference type="PRINTS" id="PR00359">
    <property type="entry name" value="BP450"/>
</dbReference>
<dbReference type="GO" id="GO:0016705">
    <property type="term" value="F:oxidoreductase activity, acting on paired donors, with incorporation or reduction of molecular oxygen"/>
    <property type="evidence" value="ECO:0007669"/>
    <property type="project" value="InterPro"/>
</dbReference>
<evidence type="ECO:0000313" key="3">
    <source>
        <dbReference type="Proteomes" id="UP000483004"/>
    </source>
</evidence>
<dbReference type="Proteomes" id="UP000483004">
    <property type="component" value="Unassembled WGS sequence"/>
</dbReference>
<dbReference type="PANTHER" id="PTHR46696">
    <property type="entry name" value="P450, PUTATIVE (EUROFUNG)-RELATED"/>
    <property type="match status" value="1"/>
</dbReference>
<dbReference type="GO" id="GO:0004497">
    <property type="term" value="F:monooxygenase activity"/>
    <property type="evidence" value="ECO:0007669"/>
    <property type="project" value="InterPro"/>
</dbReference>
<reference evidence="2 3" key="1">
    <citation type="submission" date="2019-09" db="EMBL/GenBank/DDBJ databases">
        <title>Actinomadura physcomitrii sp. nov., a novel actinomycete isolated from moss [Physcomitrium sphaericum (Ludw) Fuernr].</title>
        <authorList>
            <person name="Liu C."/>
            <person name="Zhuang X."/>
        </authorList>
    </citation>
    <scope>NUCLEOTIDE SEQUENCE [LARGE SCALE GENOMIC DNA]</scope>
    <source>
        <strain evidence="2 3">CYP1-1B</strain>
    </source>
</reference>
<dbReference type="OrthoDB" id="5006855at2"/>
<dbReference type="Gene3D" id="1.10.630.10">
    <property type="entry name" value="Cytochrome P450"/>
    <property type="match status" value="1"/>
</dbReference>
<gene>
    <name evidence="2" type="ORF">F9B16_25690</name>
</gene>
<sequence>MADTDLVITRHSEVGAVLADERFVVPAAGGGAPPGSLAWLRGAVCRFSEGAEHERRLRVVTKALEEADPAVLRRRARERVLAGEEPDLAPIAALGEALRVTDLDALIGAVPLAASGYLTGTGRDGADAAVATLARLLGPGPDEEVANRIAVFTQACDATAALVGNVLPLSRRPEAQGCPIEAVIAETLRYDPPIPAMRRVAREEAAFQGRRIAAGTTVTLDLRAANRDPAVFAEPDRFDPARGEPPHLTFGTGRRPCPGADQAVQLAAGVVEALNELETVR</sequence>
<dbReference type="EMBL" id="WBMR01000082">
    <property type="protein sequence ID" value="KAB2376062.1"/>
    <property type="molecule type" value="Genomic_DNA"/>
</dbReference>
<dbReference type="InterPro" id="IPR036396">
    <property type="entry name" value="Cyt_P450_sf"/>
</dbReference>
<organism evidence="2 3">
    <name type="scientific">Actinomadura montaniterrae</name>
    <dbReference type="NCBI Taxonomy" id="1803903"/>
    <lineage>
        <taxon>Bacteria</taxon>
        <taxon>Bacillati</taxon>
        <taxon>Actinomycetota</taxon>
        <taxon>Actinomycetes</taxon>
        <taxon>Streptosporangiales</taxon>
        <taxon>Thermomonosporaceae</taxon>
        <taxon>Actinomadura</taxon>
    </lineage>
</organism>
<name>A0A6L3VTW1_9ACTN</name>
<dbReference type="PANTHER" id="PTHR46696:SF1">
    <property type="entry name" value="CYTOCHROME P450 YJIB-RELATED"/>
    <property type="match status" value="1"/>
</dbReference>
<dbReference type="GO" id="GO:0005506">
    <property type="term" value="F:iron ion binding"/>
    <property type="evidence" value="ECO:0007669"/>
    <property type="project" value="InterPro"/>
</dbReference>
<dbReference type="Pfam" id="PF00067">
    <property type="entry name" value="p450"/>
    <property type="match status" value="1"/>
</dbReference>
<dbReference type="AlphaFoldDB" id="A0A6L3VTW1"/>
<protein>
    <submittedName>
        <fullName evidence="2">Cytochrome P450</fullName>
    </submittedName>
</protein>
<dbReference type="RefSeq" id="WP_151542693.1">
    <property type="nucleotide sequence ID" value="NZ_WBMR01000082.1"/>
</dbReference>
<dbReference type="InterPro" id="IPR002397">
    <property type="entry name" value="Cyt_P450_B"/>
</dbReference>
<accession>A0A6L3VTW1</accession>
<proteinExistence type="inferred from homology"/>